<name>A0ABR3CYG2_NEUIN</name>
<organism evidence="2 3">
    <name type="scientific">Neurospora intermedia</name>
    <dbReference type="NCBI Taxonomy" id="5142"/>
    <lineage>
        <taxon>Eukaryota</taxon>
        <taxon>Fungi</taxon>
        <taxon>Dikarya</taxon>
        <taxon>Ascomycota</taxon>
        <taxon>Pezizomycotina</taxon>
        <taxon>Sordariomycetes</taxon>
        <taxon>Sordariomycetidae</taxon>
        <taxon>Sordariales</taxon>
        <taxon>Sordariaceae</taxon>
        <taxon>Neurospora</taxon>
    </lineage>
</organism>
<dbReference type="Proteomes" id="UP001451303">
    <property type="component" value="Unassembled WGS sequence"/>
</dbReference>
<proteinExistence type="predicted"/>
<keyword evidence="1" id="KW-1133">Transmembrane helix</keyword>
<accession>A0ABR3CYG2</accession>
<reference evidence="2 3" key="1">
    <citation type="submission" date="2023-09" db="EMBL/GenBank/DDBJ databases">
        <title>Multi-omics analysis of a traditional fermented food reveals byproduct-associated fungal strains for waste-to-food upcycling.</title>
        <authorList>
            <consortium name="Lawrence Berkeley National Laboratory"/>
            <person name="Rekdal V.M."/>
            <person name="Villalobos-Escobedo J.M."/>
            <person name="Rodriguez-Valeron N."/>
            <person name="Garcia M.O."/>
            <person name="Vasquez D.P."/>
            <person name="Damayanti I."/>
            <person name="Sorensen P.M."/>
            <person name="Baidoo E.E."/>
            <person name="De Carvalho A.C."/>
            <person name="Riley R."/>
            <person name="Lipzen A."/>
            <person name="He G."/>
            <person name="Yan M."/>
            <person name="Haridas S."/>
            <person name="Daum C."/>
            <person name="Yoshinaga Y."/>
            <person name="Ng V."/>
            <person name="Grigoriev I.V."/>
            <person name="Munk R."/>
            <person name="Nuraida L."/>
            <person name="Wijaya C.H."/>
            <person name="Morales P.-C."/>
            <person name="Keasling J.D."/>
        </authorList>
    </citation>
    <scope>NUCLEOTIDE SEQUENCE [LARGE SCALE GENOMIC DNA]</scope>
    <source>
        <strain evidence="2 3">FGSC 2613</strain>
    </source>
</reference>
<dbReference type="EMBL" id="JAVLET010000016">
    <property type="protein sequence ID" value="KAL0465481.1"/>
    <property type="molecule type" value="Genomic_DNA"/>
</dbReference>
<keyword evidence="1" id="KW-0472">Membrane</keyword>
<protein>
    <recommendedName>
        <fullName evidence="4">Secreted protein</fullName>
    </recommendedName>
</protein>
<sequence length="99" mass="11656">MMRSSVRFWLWAIRLSFSLSGHFCSSWRSYYSSSSFLFLFDFPVFGQVSLVMVLSLSLGFIFPRVCMYRYIMECNSQTVFKSPFILCIFLTIVEQVKIP</sequence>
<feature type="transmembrane region" description="Helical" evidence="1">
    <location>
        <begin position="44"/>
        <end position="62"/>
    </location>
</feature>
<evidence type="ECO:0000256" key="1">
    <source>
        <dbReference type="SAM" id="Phobius"/>
    </source>
</evidence>
<comment type="caution">
    <text evidence="2">The sequence shown here is derived from an EMBL/GenBank/DDBJ whole genome shotgun (WGS) entry which is preliminary data.</text>
</comment>
<gene>
    <name evidence="2" type="ORF">QR685DRAFT_130688</name>
</gene>
<keyword evidence="1" id="KW-0812">Transmembrane</keyword>
<evidence type="ECO:0000313" key="2">
    <source>
        <dbReference type="EMBL" id="KAL0465481.1"/>
    </source>
</evidence>
<keyword evidence="3" id="KW-1185">Reference proteome</keyword>
<evidence type="ECO:0000313" key="3">
    <source>
        <dbReference type="Proteomes" id="UP001451303"/>
    </source>
</evidence>
<evidence type="ECO:0008006" key="4">
    <source>
        <dbReference type="Google" id="ProtNLM"/>
    </source>
</evidence>